<gene>
    <name evidence="3" type="primary">BnaC03g35420D</name>
    <name evidence="3" type="ORF">GSBRNA2T00125202001</name>
</gene>
<dbReference type="EMBL" id="LK031982">
    <property type="protein sequence ID" value="CDY07981.1"/>
    <property type="molecule type" value="Genomic_DNA"/>
</dbReference>
<evidence type="ECO:0000313" key="3">
    <source>
        <dbReference type="EMBL" id="CDY07981.1"/>
    </source>
</evidence>
<keyword evidence="2" id="KW-0235">DNA replication</keyword>
<dbReference type="PANTHER" id="PTHR10416">
    <property type="entry name" value="DNA POLYMERASE DELTA SUBUNIT 2"/>
    <property type="match status" value="1"/>
</dbReference>
<accession>A0A078F3M8</accession>
<dbReference type="InterPro" id="IPR024826">
    <property type="entry name" value="DNA_pol_delta/II_ssu"/>
</dbReference>
<dbReference type="PaxDb" id="3708-A0A078F3M8"/>
<evidence type="ECO:0000256" key="2">
    <source>
        <dbReference type="ARBA" id="ARBA00022705"/>
    </source>
</evidence>
<evidence type="ECO:0000256" key="1">
    <source>
        <dbReference type="ARBA" id="ARBA00006035"/>
    </source>
</evidence>
<protein>
    <submittedName>
        <fullName evidence="3">BnaC03g35420D protein</fullName>
    </submittedName>
</protein>
<dbReference type="STRING" id="3708.A0A078F3M8"/>
<dbReference type="GO" id="GO:0006260">
    <property type="term" value="P:DNA replication"/>
    <property type="evidence" value="ECO:0007669"/>
    <property type="project" value="UniProtKB-KW"/>
</dbReference>
<dbReference type="AlphaFoldDB" id="A0A078F3M8"/>
<proteinExistence type="inferred from homology"/>
<dbReference type="Gramene" id="CDY07981">
    <property type="protein sequence ID" value="CDY07981"/>
    <property type="gene ID" value="GSBRNA2T00125202001"/>
</dbReference>
<organism evidence="3 4">
    <name type="scientific">Brassica napus</name>
    <name type="common">Rape</name>
    <dbReference type="NCBI Taxonomy" id="3708"/>
    <lineage>
        <taxon>Eukaryota</taxon>
        <taxon>Viridiplantae</taxon>
        <taxon>Streptophyta</taxon>
        <taxon>Embryophyta</taxon>
        <taxon>Tracheophyta</taxon>
        <taxon>Spermatophyta</taxon>
        <taxon>Magnoliopsida</taxon>
        <taxon>eudicotyledons</taxon>
        <taxon>Gunneridae</taxon>
        <taxon>Pentapetalae</taxon>
        <taxon>rosids</taxon>
        <taxon>malvids</taxon>
        <taxon>Brassicales</taxon>
        <taxon>Brassicaceae</taxon>
        <taxon>Brassiceae</taxon>
        <taxon>Brassica</taxon>
    </lineage>
</organism>
<name>A0A078F3M8_BRANA</name>
<dbReference type="Proteomes" id="UP000028999">
    <property type="component" value="Unassembled WGS sequence"/>
</dbReference>
<evidence type="ECO:0000313" key="4">
    <source>
        <dbReference type="Proteomes" id="UP000028999"/>
    </source>
</evidence>
<sequence>MIVNGWFLQDMSYKDQSILYEPIKELDVMLNQTVLVDAGVSVDIISGVNDPVTLDYLSSHRSVAFSLDQHLITPSDHVEIFTHLMWIISDFLELMVRKSMTFTSGDILLPLHLNTLNCYPFIDGDSFVIETCPHVINITTVW</sequence>
<keyword evidence="4" id="KW-1185">Reference proteome</keyword>
<comment type="similarity">
    <text evidence="1">Belongs to the DNA polymerase delta/II small subunit family.</text>
</comment>
<dbReference type="Gene3D" id="3.60.21.50">
    <property type="match status" value="1"/>
</dbReference>
<reference evidence="3 4" key="1">
    <citation type="journal article" date="2014" name="Science">
        <title>Plant genetics. Early allopolyploid evolution in the post-Neolithic Brassica napus oilseed genome.</title>
        <authorList>
            <person name="Chalhoub B."/>
            <person name="Denoeud F."/>
            <person name="Liu S."/>
            <person name="Parkin I.A."/>
            <person name="Tang H."/>
            <person name="Wang X."/>
            <person name="Chiquet J."/>
            <person name="Belcram H."/>
            <person name="Tong C."/>
            <person name="Samans B."/>
            <person name="Correa M."/>
            <person name="Da Silva C."/>
            <person name="Just J."/>
            <person name="Falentin C."/>
            <person name="Koh C.S."/>
            <person name="Le Clainche I."/>
            <person name="Bernard M."/>
            <person name="Bento P."/>
            <person name="Noel B."/>
            <person name="Labadie K."/>
            <person name="Alberti A."/>
            <person name="Charles M."/>
            <person name="Arnaud D."/>
            <person name="Guo H."/>
            <person name="Daviaud C."/>
            <person name="Alamery S."/>
            <person name="Jabbari K."/>
            <person name="Zhao M."/>
            <person name="Edger P.P."/>
            <person name="Chelaifa H."/>
            <person name="Tack D."/>
            <person name="Lassalle G."/>
            <person name="Mestiri I."/>
            <person name="Schnel N."/>
            <person name="Le Paslier M.C."/>
            <person name="Fan G."/>
            <person name="Renault V."/>
            <person name="Bayer P.E."/>
            <person name="Golicz A.A."/>
            <person name="Manoli S."/>
            <person name="Lee T.H."/>
            <person name="Thi V.H."/>
            <person name="Chalabi S."/>
            <person name="Hu Q."/>
            <person name="Fan C."/>
            <person name="Tollenaere R."/>
            <person name="Lu Y."/>
            <person name="Battail C."/>
            <person name="Shen J."/>
            <person name="Sidebottom C.H."/>
            <person name="Wang X."/>
            <person name="Canaguier A."/>
            <person name="Chauveau A."/>
            <person name="Berard A."/>
            <person name="Deniot G."/>
            <person name="Guan M."/>
            <person name="Liu Z."/>
            <person name="Sun F."/>
            <person name="Lim Y.P."/>
            <person name="Lyons E."/>
            <person name="Town C.D."/>
            <person name="Bancroft I."/>
            <person name="Wang X."/>
            <person name="Meng J."/>
            <person name="Ma J."/>
            <person name="Pires J.C."/>
            <person name="King G.J."/>
            <person name="Brunel D."/>
            <person name="Delourme R."/>
            <person name="Renard M."/>
            <person name="Aury J.M."/>
            <person name="Adams K.L."/>
            <person name="Batley J."/>
            <person name="Snowdon R.J."/>
            <person name="Tost J."/>
            <person name="Edwards D."/>
            <person name="Zhou Y."/>
            <person name="Hua W."/>
            <person name="Sharpe A.G."/>
            <person name="Paterson A.H."/>
            <person name="Guan C."/>
            <person name="Wincker P."/>
        </authorList>
    </citation>
    <scope>NUCLEOTIDE SEQUENCE [LARGE SCALE GENOMIC DNA]</scope>
    <source>
        <strain evidence="4">cv. Darmor-bzh</strain>
    </source>
</reference>
<dbReference type="PANTHER" id="PTHR10416:SF0">
    <property type="entry name" value="DNA POLYMERASE DELTA SUBUNIT 2"/>
    <property type="match status" value="1"/>
</dbReference>